<reference evidence="1 2" key="1">
    <citation type="submission" date="2018-06" db="EMBL/GenBank/DDBJ databases">
        <title>Azoarcus communis strain SWub3 genome.</title>
        <authorList>
            <person name="Zorraquino Salvo V."/>
            <person name="Toubiana D."/>
            <person name="Blumwald E."/>
        </authorList>
    </citation>
    <scope>NUCLEOTIDE SEQUENCE [LARGE SCALE GENOMIC DNA]</scope>
    <source>
        <strain evidence="1 2">SWub3</strain>
    </source>
</reference>
<sequence>MPRQKVLAFARPTASPMSGTQRARLTAIADDGTLTVATTEGHSFNCDWLENGQGMTLQCGDEVLTLTPDAGGRGIVLGRVGPYRPPAPQARLTLEATEVLTLKCGDATLDLRADGRAMLRGEDVLLRARGTQRIRAGTVAIN</sequence>
<protein>
    <recommendedName>
        <fullName evidence="3">DUF3540 domain-containing protein</fullName>
    </recommendedName>
</protein>
<evidence type="ECO:0000313" key="2">
    <source>
        <dbReference type="Proteomes" id="UP000248259"/>
    </source>
</evidence>
<name>A0A323UVR8_9RHOO</name>
<organism evidence="1 2">
    <name type="scientific">Parazoarcus communis SWub3 = DSM 12120</name>
    <dbReference type="NCBI Taxonomy" id="1121029"/>
    <lineage>
        <taxon>Bacteria</taxon>
        <taxon>Pseudomonadati</taxon>
        <taxon>Pseudomonadota</taxon>
        <taxon>Betaproteobacteria</taxon>
        <taxon>Rhodocyclales</taxon>
        <taxon>Zoogloeaceae</taxon>
        <taxon>Parazoarcus</taxon>
    </lineage>
</organism>
<dbReference type="RefSeq" id="WP_110527405.1">
    <property type="nucleotide sequence ID" value="NZ_QKOE01000015.1"/>
</dbReference>
<gene>
    <name evidence="1" type="ORF">DNK49_17395</name>
</gene>
<evidence type="ECO:0008006" key="3">
    <source>
        <dbReference type="Google" id="ProtNLM"/>
    </source>
</evidence>
<dbReference type="OrthoDB" id="3078443at2"/>
<proteinExistence type="predicted"/>
<evidence type="ECO:0000313" key="1">
    <source>
        <dbReference type="EMBL" id="PZA15326.1"/>
    </source>
</evidence>
<dbReference type="EMBL" id="QKOE01000015">
    <property type="protein sequence ID" value="PZA15326.1"/>
    <property type="molecule type" value="Genomic_DNA"/>
</dbReference>
<comment type="caution">
    <text evidence="1">The sequence shown here is derived from an EMBL/GenBank/DDBJ whole genome shotgun (WGS) entry which is preliminary data.</text>
</comment>
<keyword evidence="2" id="KW-1185">Reference proteome</keyword>
<dbReference type="Proteomes" id="UP000248259">
    <property type="component" value="Unassembled WGS sequence"/>
</dbReference>
<dbReference type="AlphaFoldDB" id="A0A323UVR8"/>
<accession>A0A323UVR8</accession>